<accession>A0A0F7FJW3</accession>
<dbReference type="PANTHER" id="PTHR22911">
    <property type="entry name" value="ACYL-MALONYL CONDENSING ENZYME-RELATED"/>
    <property type="match status" value="1"/>
</dbReference>
<keyword evidence="1" id="KW-1133">Transmembrane helix</keyword>
<dbReference type="HOGENOM" id="CLU_120467_0_1_2"/>
<evidence type="ECO:0000256" key="1">
    <source>
        <dbReference type="SAM" id="Phobius"/>
    </source>
</evidence>
<dbReference type="KEGG" id="thf:MA03_08305"/>
<dbReference type="Proteomes" id="UP000067434">
    <property type="component" value="Chromosome"/>
</dbReference>
<gene>
    <name evidence="3" type="ORF">MA03_08305</name>
</gene>
<name>A0A0F7FJW3_9CREN</name>
<evidence type="ECO:0000313" key="4">
    <source>
        <dbReference type="Proteomes" id="UP000067434"/>
    </source>
</evidence>
<dbReference type="GeneID" id="25402226"/>
<evidence type="ECO:0000259" key="2">
    <source>
        <dbReference type="Pfam" id="PF00892"/>
    </source>
</evidence>
<organism evidence="3 4">
    <name type="scientific">Infirmifilum uzonense</name>
    <dbReference type="NCBI Taxonomy" id="1550241"/>
    <lineage>
        <taxon>Archaea</taxon>
        <taxon>Thermoproteota</taxon>
        <taxon>Thermoprotei</taxon>
        <taxon>Thermofilales</taxon>
        <taxon>Thermofilaceae</taxon>
        <taxon>Infirmifilum</taxon>
    </lineage>
</organism>
<keyword evidence="4" id="KW-1185">Reference proteome</keyword>
<feature type="domain" description="EamA" evidence="2">
    <location>
        <begin position="5"/>
        <end position="140"/>
    </location>
</feature>
<dbReference type="AlphaFoldDB" id="A0A0F7FJW3"/>
<dbReference type="SUPFAM" id="SSF103481">
    <property type="entry name" value="Multidrug resistance efflux transporter EmrE"/>
    <property type="match status" value="1"/>
</dbReference>
<dbReference type="InterPro" id="IPR000620">
    <property type="entry name" value="EamA_dom"/>
</dbReference>
<proteinExistence type="predicted"/>
<dbReference type="GO" id="GO:0016020">
    <property type="term" value="C:membrane"/>
    <property type="evidence" value="ECO:0007669"/>
    <property type="project" value="InterPro"/>
</dbReference>
<keyword evidence="1" id="KW-0472">Membrane</keyword>
<sequence>MSDLTWFIYALLDAFFAALATILAKMGLSRVDPVVATGLRSIVMMIFTVSLMLVIRDKALISSLTSREILFIILSGVAGALSWLLYFVALQYGKAVNVAVVDRSSILFIVILAALILGEEITLKKGIAALLVLIALILISL</sequence>
<feature type="transmembrane region" description="Helical" evidence="1">
    <location>
        <begin position="34"/>
        <end position="56"/>
    </location>
</feature>
<dbReference type="PATRIC" id="fig|1550241.5.peg.1718"/>
<reference evidence="3 4" key="1">
    <citation type="journal article" date="2015" name="Stand. Genomic Sci.">
        <title>Complete genome sequence of and proposal of Thermofilum uzonense sp. nov. a novel hyperthermophilic crenarchaeon and emended description of the genus Thermofilum.</title>
        <authorList>
            <person name="Toshchakov S.V."/>
            <person name="Korzhenkov A.A."/>
            <person name="Samarov N.I."/>
            <person name="Mazunin I.O."/>
            <person name="Mozhey O.I."/>
            <person name="Shmyr I.S."/>
            <person name="Derbikova K.S."/>
            <person name="Taranov E.A."/>
            <person name="Dominova I.N."/>
            <person name="Bonch-Osmolovskaya E.A."/>
            <person name="Patrushev M.V."/>
            <person name="Podosokorskaya O.A."/>
            <person name="Kublanov I.V."/>
        </authorList>
    </citation>
    <scope>NUCLEOTIDE SEQUENCE [LARGE SCALE GENOMIC DNA]</scope>
    <source>
        <strain evidence="3 4">1807-2</strain>
    </source>
</reference>
<feature type="transmembrane region" description="Helical" evidence="1">
    <location>
        <begin position="123"/>
        <end position="140"/>
    </location>
</feature>
<dbReference type="PANTHER" id="PTHR22911:SF137">
    <property type="entry name" value="SOLUTE CARRIER FAMILY 35 MEMBER G2-RELATED"/>
    <property type="match status" value="1"/>
</dbReference>
<dbReference type="EMBL" id="CP009961">
    <property type="protein sequence ID" value="AKG39225.1"/>
    <property type="molecule type" value="Genomic_DNA"/>
</dbReference>
<dbReference type="RefSeq" id="WP_052884793.1">
    <property type="nucleotide sequence ID" value="NZ_CP009961.1"/>
</dbReference>
<evidence type="ECO:0000313" key="3">
    <source>
        <dbReference type="EMBL" id="AKG39225.1"/>
    </source>
</evidence>
<dbReference type="InterPro" id="IPR037185">
    <property type="entry name" value="EmrE-like"/>
</dbReference>
<dbReference type="STRING" id="1550241.MA03_08305"/>
<feature type="transmembrane region" description="Helical" evidence="1">
    <location>
        <begin position="68"/>
        <end position="89"/>
    </location>
</feature>
<protein>
    <recommendedName>
        <fullName evidence="2">EamA domain-containing protein</fullName>
    </recommendedName>
</protein>
<dbReference type="OrthoDB" id="102102at2157"/>
<dbReference type="Pfam" id="PF00892">
    <property type="entry name" value="EamA"/>
    <property type="match status" value="1"/>
</dbReference>
<feature type="transmembrane region" description="Helical" evidence="1">
    <location>
        <begin position="7"/>
        <end position="28"/>
    </location>
</feature>
<keyword evidence="1" id="KW-0812">Transmembrane</keyword>